<dbReference type="PROSITE" id="PS00108">
    <property type="entry name" value="PROTEIN_KINASE_ST"/>
    <property type="match status" value="1"/>
</dbReference>
<evidence type="ECO:0000256" key="7">
    <source>
        <dbReference type="PROSITE-ProRule" id="PRU10141"/>
    </source>
</evidence>
<feature type="transmembrane region" description="Helical" evidence="9">
    <location>
        <begin position="79"/>
        <end position="96"/>
    </location>
</feature>
<dbReference type="InterPro" id="IPR017441">
    <property type="entry name" value="Protein_kinase_ATP_BS"/>
</dbReference>
<dbReference type="GO" id="GO:0005524">
    <property type="term" value="F:ATP binding"/>
    <property type="evidence" value="ECO:0007669"/>
    <property type="project" value="UniProtKB-UniRule"/>
</dbReference>
<evidence type="ECO:0000259" key="10">
    <source>
        <dbReference type="PROSITE" id="PS50011"/>
    </source>
</evidence>
<dbReference type="InterPro" id="IPR000719">
    <property type="entry name" value="Prot_kinase_dom"/>
</dbReference>
<evidence type="ECO:0000256" key="2">
    <source>
        <dbReference type="ARBA" id="ARBA00022527"/>
    </source>
</evidence>
<dbReference type="EMBL" id="CP047423">
    <property type="protein sequence ID" value="QPD05049.1"/>
    <property type="molecule type" value="Genomic_DNA"/>
</dbReference>
<protein>
    <recommendedName>
        <fullName evidence="1">non-specific serine/threonine protein kinase</fullName>
        <ecNumber evidence="1">2.7.11.1</ecNumber>
    </recommendedName>
</protein>
<dbReference type="PROSITE" id="PS50011">
    <property type="entry name" value="PROTEIN_KINASE_DOM"/>
    <property type="match status" value="1"/>
</dbReference>
<feature type="transmembrane region" description="Helical" evidence="9">
    <location>
        <begin position="46"/>
        <end position="67"/>
    </location>
</feature>
<proteinExistence type="predicted"/>
<evidence type="ECO:0000313" key="11">
    <source>
        <dbReference type="EMBL" id="QPD05049.1"/>
    </source>
</evidence>
<evidence type="ECO:0000256" key="1">
    <source>
        <dbReference type="ARBA" id="ARBA00012513"/>
    </source>
</evidence>
<dbReference type="Gene3D" id="1.10.510.10">
    <property type="entry name" value="Transferase(Phosphotransferase) domain 1"/>
    <property type="match status" value="1"/>
</dbReference>
<feature type="region of interest" description="Disordered" evidence="8">
    <location>
        <begin position="154"/>
        <end position="178"/>
    </location>
</feature>
<dbReference type="EC" id="2.7.11.1" evidence="1"/>
<keyword evidence="2" id="KW-0723">Serine/threonine-protein kinase</keyword>
<dbReference type="SMART" id="SM00220">
    <property type="entry name" value="S_TKc"/>
    <property type="match status" value="1"/>
</dbReference>
<feature type="binding site" evidence="7">
    <location>
        <position position="226"/>
    </location>
    <ligand>
        <name>ATP</name>
        <dbReference type="ChEBI" id="CHEBI:30616"/>
    </ligand>
</feature>
<dbReference type="InterPro" id="IPR011009">
    <property type="entry name" value="Kinase-like_dom_sf"/>
</dbReference>
<keyword evidence="3" id="KW-0808">Transferase</keyword>
<reference evidence="11 12" key="1">
    <citation type="journal article" date="2020" name="ISME J.">
        <title>Enrichment and physiological characterization of a novel comammox Nitrospira indicates ammonium inhibition of complete nitrification.</title>
        <authorList>
            <person name="Sakoula D."/>
            <person name="Koch H."/>
            <person name="Frank J."/>
            <person name="Jetten M.S.M."/>
            <person name="van Kessel M.A.H.J."/>
            <person name="Lucker S."/>
        </authorList>
    </citation>
    <scope>NUCLEOTIDE SEQUENCE [LARGE SCALE GENOMIC DNA]</scope>
    <source>
        <strain evidence="11">Comreactor17</strain>
    </source>
</reference>
<dbReference type="FunFam" id="1.10.510.10:FF:000021">
    <property type="entry name" value="Serine/threonine protein kinase"/>
    <property type="match status" value="1"/>
</dbReference>
<dbReference type="Pfam" id="PF00069">
    <property type="entry name" value="Pkinase"/>
    <property type="match status" value="1"/>
</dbReference>
<dbReference type="GO" id="GO:0004674">
    <property type="term" value="F:protein serine/threonine kinase activity"/>
    <property type="evidence" value="ECO:0007669"/>
    <property type="project" value="UniProtKB-KW"/>
</dbReference>
<dbReference type="SUPFAM" id="SSF56112">
    <property type="entry name" value="Protein kinase-like (PK-like)"/>
    <property type="match status" value="1"/>
</dbReference>
<dbReference type="Gene3D" id="3.30.200.20">
    <property type="entry name" value="Phosphorylase Kinase, domain 1"/>
    <property type="match status" value="1"/>
</dbReference>
<feature type="domain" description="Protein kinase" evidence="10">
    <location>
        <begin position="197"/>
        <end position="457"/>
    </location>
</feature>
<keyword evidence="9" id="KW-0472">Membrane</keyword>
<evidence type="ECO:0000256" key="9">
    <source>
        <dbReference type="SAM" id="Phobius"/>
    </source>
</evidence>
<dbReference type="PANTHER" id="PTHR43289">
    <property type="entry name" value="MITOGEN-ACTIVATED PROTEIN KINASE KINASE KINASE 20-RELATED"/>
    <property type="match status" value="1"/>
</dbReference>
<dbReference type="InterPro" id="IPR008271">
    <property type="entry name" value="Ser/Thr_kinase_AS"/>
</dbReference>
<evidence type="ECO:0000256" key="6">
    <source>
        <dbReference type="ARBA" id="ARBA00022840"/>
    </source>
</evidence>
<feature type="transmembrane region" description="Helical" evidence="9">
    <location>
        <begin position="116"/>
        <end position="137"/>
    </location>
</feature>
<keyword evidence="5" id="KW-0418">Kinase</keyword>
<keyword evidence="6 7" id="KW-0067">ATP-binding</keyword>
<dbReference type="AlphaFoldDB" id="A0A7S8FFW0"/>
<keyword evidence="4 7" id="KW-0547">Nucleotide-binding</keyword>
<evidence type="ECO:0000256" key="5">
    <source>
        <dbReference type="ARBA" id="ARBA00022777"/>
    </source>
</evidence>
<name>A0A7S8FFW0_9BACT</name>
<gene>
    <name evidence="11" type="ORF">Nkreftii_002823</name>
</gene>
<dbReference type="PANTHER" id="PTHR43289:SF6">
    <property type="entry name" value="SERINE_THREONINE-PROTEIN KINASE NEKL-3"/>
    <property type="match status" value="1"/>
</dbReference>
<feature type="compositionally biased region" description="Basic and acidic residues" evidence="8">
    <location>
        <begin position="167"/>
        <end position="178"/>
    </location>
</feature>
<evidence type="ECO:0000313" key="12">
    <source>
        <dbReference type="Proteomes" id="UP000593737"/>
    </source>
</evidence>
<evidence type="ECO:0000256" key="4">
    <source>
        <dbReference type="ARBA" id="ARBA00022741"/>
    </source>
</evidence>
<dbReference type="KEGG" id="nkf:Nkreftii_002823"/>
<dbReference type="CDD" id="cd14014">
    <property type="entry name" value="STKc_PknB_like"/>
    <property type="match status" value="1"/>
</dbReference>
<sequence length="465" mass="51386">MTNTPSWAFQYFLAALLALFAGPILSKLPGAQSFPLTLFGLNGAHTIRLIVAAAGLALLSVLSLRAFRHMPDNGRGFSFLRTLVLPLTTLLIVIAADKTVRVVGQSLISRLGFAQYTLTYAALLAFIGLWITAAWLLNMDALHRFFSKASTSPRRKESATPIEETDEIHSEEERVEQETRLDIQAAPNGPPAMLGRYKVLKELGRGSMGVVYLGKDPTIQRFVAIKTMQLNEIDEADKLQDVKARFFREAESTGRLSHRNIVTIFDAGEEHDLGYIAMELLQGTTLKDRSRKPNLMPFQKVVPIVATVAEAMDYAHQQGVVHRDIKPANIMLTDDEVVKIMDFGIAKMATSSKTQTNIVMGTPTYMSPEQIAGKKVDGRSDIFSLAVVMFELLTGRPPFVADNVSALLFAIAHTPHPSLKAIRPDLPSILKNVLDRALHKDPVHRYRRANEFALELRSCVEGLAA</sequence>
<organism evidence="11 12">
    <name type="scientific">Candidatus Nitrospira kreftii</name>
    <dbReference type="NCBI Taxonomy" id="2652173"/>
    <lineage>
        <taxon>Bacteria</taxon>
        <taxon>Pseudomonadati</taxon>
        <taxon>Nitrospirota</taxon>
        <taxon>Nitrospiria</taxon>
        <taxon>Nitrospirales</taxon>
        <taxon>Nitrospiraceae</taxon>
        <taxon>Nitrospira</taxon>
    </lineage>
</organism>
<keyword evidence="9" id="KW-0812">Transmembrane</keyword>
<evidence type="ECO:0000256" key="3">
    <source>
        <dbReference type="ARBA" id="ARBA00022679"/>
    </source>
</evidence>
<keyword evidence="9" id="KW-1133">Transmembrane helix</keyword>
<feature type="transmembrane region" description="Helical" evidence="9">
    <location>
        <begin position="7"/>
        <end position="26"/>
    </location>
</feature>
<dbReference type="PROSITE" id="PS00107">
    <property type="entry name" value="PROTEIN_KINASE_ATP"/>
    <property type="match status" value="1"/>
</dbReference>
<dbReference type="Proteomes" id="UP000593737">
    <property type="component" value="Chromosome"/>
</dbReference>
<evidence type="ECO:0000256" key="8">
    <source>
        <dbReference type="SAM" id="MobiDB-lite"/>
    </source>
</evidence>
<accession>A0A7S8FFW0</accession>